<proteinExistence type="inferred from homology"/>
<keyword evidence="3 6" id="KW-0812">Transmembrane</keyword>
<dbReference type="GO" id="GO:0005886">
    <property type="term" value="C:plasma membrane"/>
    <property type="evidence" value="ECO:0007669"/>
    <property type="project" value="TreeGrafter"/>
</dbReference>
<dbReference type="KEGG" id="sbf:JCM31447_02770"/>
<dbReference type="PANTHER" id="PTHR43461:SF1">
    <property type="entry name" value="TRANSMEMBRANE PROTEIN 256"/>
    <property type="match status" value="1"/>
</dbReference>
<evidence type="ECO:0000256" key="4">
    <source>
        <dbReference type="ARBA" id="ARBA00022989"/>
    </source>
</evidence>
<dbReference type="PANTHER" id="PTHR43461">
    <property type="entry name" value="TRANSMEMBRANE PROTEIN 256"/>
    <property type="match status" value="1"/>
</dbReference>
<dbReference type="EMBL" id="AP019368">
    <property type="protein sequence ID" value="BBH51854.1"/>
    <property type="molecule type" value="Genomic_DNA"/>
</dbReference>
<dbReference type="InterPro" id="IPR006696">
    <property type="entry name" value="DUF423"/>
</dbReference>
<reference evidence="7 8" key="1">
    <citation type="submission" date="2018-12" db="EMBL/GenBank/DDBJ databases">
        <title>Rubrispira sanarue gen. nov., sp., nov., a member of the order Silvanigrellales, isolated from a brackish lake in Hamamatsu Japan.</title>
        <authorList>
            <person name="Maejima Y."/>
            <person name="Iino T."/>
            <person name="Muraguchi Y."/>
            <person name="Fukuda K."/>
            <person name="Nojiri H."/>
            <person name="Ohkuma M."/>
            <person name="Moriuchi R."/>
            <person name="Dohra H."/>
            <person name="Kimbara K."/>
            <person name="Shintani M."/>
        </authorList>
    </citation>
    <scope>NUCLEOTIDE SEQUENCE [LARGE SCALE GENOMIC DNA]</scope>
    <source>
        <strain evidence="7 8">RF1110005</strain>
    </source>
</reference>
<evidence type="ECO:0000256" key="3">
    <source>
        <dbReference type="ARBA" id="ARBA00022692"/>
    </source>
</evidence>
<protein>
    <submittedName>
        <fullName evidence="7">DUF423 domain-containing protein</fullName>
    </submittedName>
</protein>
<comment type="subcellular location">
    <subcellularLocation>
        <location evidence="1">Membrane</location>
        <topology evidence="1">Multi-pass membrane protein</topology>
    </subcellularLocation>
</comment>
<feature type="transmembrane region" description="Helical" evidence="6">
    <location>
        <begin position="40"/>
        <end position="58"/>
    </location>
</feature>
<evidence type="ECO:0000256" key="5">
    <source>
        <dbReference type="ARBA" id="ARBA00023136"/>
    </source>
</evidence>
<dbReference type="RefSeq" id="WP_130605786.1">
    <property type="nucleotide sequence ID" value="NZ_AP019368.1"/>
</dbReference>
<dbReference type="Pfam" id="PF04241">
    <property type="entry name" value="DUF423"/>
    <property type="match status" value="1"/>
</dbReference>
<dbReference type="OrthoDB" id="9802121at2"/>
<dbReference type="Proteomes" id="UP000291236">
    <property type="component" value="Chromosome"/>
</dbReference>
<evidence type="ECO:0000256" key="6">
    <source>
        <dbReference type="SAM" id="Phobius"/>
    </source>
</evidence>
<evidence type="ECO:0000313" key="8">
    <source>
        <dbReference type="Proteomes" id="UP000291236"/>
    </source>
</evidence>
<gene>
    <name evidence="7" type="ORF">JCM31447_02770</name>
</gene>
<dbReference type="AlphaFoldDB" id="A0A4P2VIZ0"/>
<comment type="similarity">
    <text evidence="2">Belongs to the UPF0382 family.</text>
</comment>
<organism evidence="7 8">
    <name type="scientific">Fluviispira sanaruensis</name>
    <dbReference type="NCBI Taxonomy" id="2493639"/>
    <lineage>
        <taxon>Bacteria</taxon>
        <taxon>Pseudomonadati</taxon>
        <taxon>Bdellovibrionota</taxon>
        <taxon>Oligoflexia</taxon>
        <taxon>Silvanigrellales</taxon>
        <taxon>Silvanigrellaceae</taxon>
        <taxon>Fluviispira</taxon>
    </lineage>
</organism>
<feature type="transmembrane region" description="Helical" evidence="6">
    <location>
        <begin position="89"/>
        <end position="108"/>
    </location>
</feature>
<keyword evidence="8" id="KW-1185">Reference proteome</keyword>
<evidence type="ECO:0000256" key="2">
    <source>
        <dbReference type="ARBA" id="ARBA00009694"/>
    </source>
</evidence>
<name>A0A4P2VIZ0_FLUSA</name>
<accession>A0A4P2VIZ0</accession>
<keyword evidence="4 6" id="KW-1133">Transmembrane helix</keyword>
<feature type="transmembrane region" description="Helical" evidence="6">
    <location>
        <begin position="65"/>
        <end position="83"/>
    </location>
</feature>
<evidence type="ECO:0000313" key="7">
    <source>
        <dbReference type="EMBL" id="BBH51854.1"/>
    </source>
</evidence>
<evidence type="ECO:0000256" key="1">
    <source>
        <dbReference type="ARBA" id="ARBA00004141"/>
    </source>
</evidence>
<sequence>MFYPKIFSILGFFAVALGAFGAHGIKEKVSAAHMENWKTATLYLFIHVLAGLLSFYMTHKKRSQLFFLLGCIIFSGSLFLLVILNLPILGAVTPVGGVCFMLGWIFLFNDINIKK</sequence>
<keyword evidence="5 6" id="KW-0472">Membrane</keyword>